<dbReference type="OrthoDB" id="9811389at2"/>
<sequence>MTTTNTTTIRNGIDTAQVYGTLDALRTQPELARFEFRATNRWIGGTHSRSTIQGLWGAGQEDTSRDAPFEVDASEPPVLFGDNEAPNPAEFVLHALAGCLTLTIVNVAAARSVTLTEVSSTLEGVLDARGATGVDETRRNGFEAVRVSLSIKGDASPAKLREIVERAKARSVVYDIIANPVAIELQAEVG</sequence>
<keyword evidence="2" id="KW-1185">Reference proteome</keyword>
<dbReference type="InterPro" id="IPR003718">
    <property type="entry name" value="OsmC/Ohr_fam"/>
</dbReference>
<dbReference type="RefSeq" id="WP_146917537.1">
    <property type="nucleotide sequence ID" value="NZ_CP042430.1"/>
</dbReference>
<organism evidence="1 2">
    <name type="scientific">Baekduia soli</name>
    <dbReference type="NCBI Taxonomy" id="496014"/>
    <lineage>
        <taxon>Bacteria</taxon>
        <taxon>Bacillati</taxon>
        <taxon>Actinomycetota</taxon>
        <taxon>Thermoleophilia</taxon>
        <taxon>Solirubrobacterales</taxon>
        <taxon>Baekduiaceae</taxon>
        <taxon>Baekduia</taxon>
    </lineage>
</organism>
<dbReference type="PANTHER" id="PTHR35368">
    <property type="entry name" value="HYDROPEROXIDE REDUCTASE"/>
    <property type="match status" value="1"/>
</dbReference>
<dbReference type="InterPro" id="IPR052924">
    <property type="entry name" value="OsmC/Ohr_hydroprdx_reductase"/>
</dbReference>
<evidence type="ECO:0000313" key="1">
    <source>
        <dbReference type="EMBL" id="QEC47272.1"/>
    </source>
</evidence>
<protein>
    <submittedName>
        <fullName evidence="1">OsmC family protein</fullName>
    </submittedName>
</protein>
<proteinExistence type="predicted"/>
<gene>
    <name evidence="1" type="ORF">FSW04_06505</name>
</gene>
<dbReference type="KEGG" id="bsol:FSW04_06505"/>
<dbReference type="Proteomes" id="UP000321805">
    <property type="component" value="Chromosome"/>
</dbReference>
<dbReference type="SUPFAM" id="SSF82784">
    <property type="entry name" value="OsmC-like"/>
    <property type="match status" value="1"/>
</dbReference>
<dbReference type="InterPro" id="IPR036102">
    <property type="entry name" value="OsmC/Ohrsf"/>
</dbReference>
<dbReference type="AlphaFoldDB" id="A0A5B8U2X9"/>
<dbReference type="PANTHER" id="PTHR35368:SF1">
    <property type="entry name" value="HYDROPEROXIDE REDUCTASE"/>
    <property type="match status" value="1"/>
</dbReference>
<dbReference type="EMBL" id="CP042430">
    <property type="protein sequence ID" value="QEC47272.1"/>
    <property type="molecule type" value="Genomic_DNA"/>
</dbReference>
<reference evidence="1 2" key="1">
    <citation type="journal article" date="2018" name="J. Microbiol.">
        <title>Baekduia soli gen. nov., sp. nov., a novel bacterium isolated from the soil of Baekdu Mountain and proposal of a novel family name, Baekduiaceae fam. nov.</title>
        <authorList>
            <person name="An D.S."/>
            <person name="Siddiqi M.Z."/>
            <person name="Kim K.H."/>
            <person name="Yu H.S."/>
            <person name="Im W.T."/>
        </authorList>
    </citation>
    <scope>NUCLEOTIDE SEQUENCE [LARGE SCALE GENOMIC DNA]</scope>
    <source>
        <strain evidence="1 2">BR7-21</strain>
    </source>
</reference>
<dbReference type="Pfam" id="PF02566">
    <property type="entry name" value="OsmC"/>
    <property type="match status" value="1"/>
</dbReference>
<name>A0A5B8U2X9_9ACTN</name>
<evidence type="ECO:0000313" key="2">
    <source>
        <dbReference type="Proteomes" id="UP000321805"/>
    </source>
</evidence>
<accession>A0A5B8U2X9</accession>
<dbReference type="InterPro" id="IPR015946">
    <property type="entry name" value="KH_dom-like_a/b"/>
</dbReference>
<dbReference type="Gene3D" id="3.30.300.20">
    <property type="match status" value="1"/>
</dbReference>